<dbReference type="STRING" id="171383.AKJ31_07710"/>
<dbReference type="Proteomes" id="UP000037530">
    <property type="component" value="Unassembled WGS sequence"/>
</dbReference>
<accession>A0A0M0I2N8</accession>
<name>A0A0M0I2N8_9VIBR</name>
<keyword evidence="4" id="KW-1185">Reference proteome</keyword>
<dbReference type="AlphaFoldDB" id="A0A0M0I2N8"/>
<protein>
    <submittedName>
        <fullName evidence="3">Energy transducer TonB</fullName>
    </submittedName>
</protein>
<dbReference type="PATRIC" id="fig|171383.3.peg.1586"/>
<feature type="coiled-coil region" evidence="1">
    <location>
        <begin position="38"/>
        <end position="100"/>
    </location>
</feature>
<organism evidence="3 4">
    <name type="scientific">Vibrio hepatarius</name>
    <dbReference type="NCBI Taxonomy" id="171383"/>
    <lineage>
        <taxon>Bacteria</taxon>
        <taxon>Pseudomonadati</taxon>
        <taxon>Pseudomonadota</taxon>
        <taxon>Gammaproteobacteria</taxon>
        <taxon>Vibrionales</taxon>
        <taxon>Vibrionaceae</taxon>
        <taxon>Vibrio</taxon>
        <taxon>Vibrio oreintalis group</taxon>
    </lineage>
</organism>
<gene>
    <name evidence="3" type="ORF">AKJ31_07710</name>
</gene>
<dbReference type="RefSeq" id="WP_053408525.1">
    <property type="nucleotide sequence ID" value="NZ_DAIPHI010000001.1"/>
</dbReference>
<reference evidence="4" key="1">
    <citation type="submission" date="2015-08" db="EMBL/GenBank/DDBJ databases">
        <title>Vibrio galatheae sp. nov., a novel member of the Vibrionaceae family isolated from the Solomon Islands.</title>
        <authorList>
            <person name="Giubergia S."/>
            <person name="Machado H."/>
            <person name="Mateiu R.V."/>
            <person name="Gram L."/>
        </authorList>
    </citation>
    <scope>NUCLEOTIDE SEQUENCE [LARGE SCALE GENOMIC DNA]</scope>
    <source>
        <strain evidence="4">DSM 19134</strain>
    </source>
</reference>
<feature type="signal peptide" evidence="2">
    <location>
        <begin position="1"/>
        <end position="21"/>
    </location>
</feature>
<evidence type="ECO:0000256" key="2">
    <source>
        <dbReference type="SAM" id="SignalP"/>
    </source>
</evidence>
<keyword evidence="1" id="KW-0175">Coiled coil</keyword>
<evidence type="ECO:0000313" key="4">
    <source>
        <dbReference type="Proteomes" id="UP000037530"/>
    </source>
</evidence>
<dbReference type="OrthoDB" id="5880116at2"/>
<comment type="caution">
    <text evidence="3">The sequence shown here is derived from an EMBL/GenBank/DDBJ whole genome shotgun (WGS) entry which is preliminary data.</text>
</comment>
<dbReference type="InterPro" id="IPR016866">
    <property type="entry name" value="UCP028069"/>
</dbReference>
<feature type="chain" id="PRO_5005600630" evidence="2">
    <location>
        <begin position="22"/>
        <end position="252"/>
    </location>
</feature>
<sequence>MNFLKTSAVICSLVLSASVPASGIEQALSVQKATNNAAIESQERIDQSDERIQRLKAEIKQLEAEVENLEVYQKHLTKLVANQEQETQSLNQQLSDIQQTRQDLVPLMYKMLDGLKQTLANDIPLQHSQRQQRIEKLEQLMVRADVSDAEKYRMILDAYQVEVEYGSKLGVYRDTISAGGFTREAELLHLGRVVLLARSIDESLYWSWDKNHASWQDVPSSSFHDIAKAFDVAKQRLSPEMLTLPVSIVEVK</sequence>
<dbReference type="Pfam" id="PF11932">
    <property type="entry name" value="DUF3450"/>
    <property type="match status" value="1"/>
</dbReference>
<proteinExistence type="predicted"/>
<keyword evidence="2" id="KW-0732">Signal</keyword>
<evidence type="ECO:0000313" key="3">
    <source>
        <dbReference type="EMBL" id="KOO08362.1"/>
    </source>
</evidence>
<evidence type="ECO:0000256" key="1">
    <source>
        <dbReference type="SAM" id="Coils"/>
    </source>
</evidence>
<dbReference type="EMBL" id="LHPI01000004">
    <property type="protein sequence ID" value="KOO08362.1"/>
    <property type="molecule type" value="Genomic_DNA"/>
</dbReference>
<dbReference type="PIRSF" id="PIRSF028069">
    <property type="entry name" value="UCP028069"/>
    <property type="match status" value="1"/>
</dbReference>